<evidence type="ECO:0000256" key="1">
    <source>
        <dbReference type="ARBA" id="ARBA00000900"/>
    </source>
</evidence>
<dbReference type="AlphaFoldDB" id="A0A1R3GRK7"/>
<feature type="transmembrane region" description="Helical" evidence="14">
    <location>
        <begin position="232"/>
        <end position="249"/>
    </location>
</feature>
<feature type="transmembrane region" description="Helical" evidence="14">
    <location>
        <begin position="70"/>
        <end position="90"/>
    </location>
</feature>
<keyword evidence="17" id="KW-1185">Reference proteome</keyword>
<dbReference type="Gramene" id="OMO60686">
    <property type="protein sequence ID" value="OMO60686"/>
    <property type="gene ID" value="CCACVL1_23945"/>
</dbReference>
<comment type="catalytic activity">
    <reaction evidence="1">
        <text>S-ubiquitinyl-[E2 ubiquitin-conjugating enzyme]-L-cysteine + [acceptor protein]-L-lysine = [E2 ubiquitin-conjugating enzyme]-L-cysteine + N(6)-ubiquitinyl-[acceptor protein]-L-lysine.</text>
        <dbReference type="EC" id="2.3.2.27"/>
    </reaction>
</comment>
<feature type="transmembrane region" description="Helical" evidence="14">
    <location>
        <begin position="181"/>
        <end position="199"/>
    </location>
</feature>
<comment type="subcellular location">
    <subcellularLocation>
        <location evidence="2">Membrane</location>
        <topology evidence="2">Multi-pass membrane protein</topology>
    </subcellularLocation>
</comment>
<dbReference type="Pfam" id="PF01388">
    <property type="entry name" value="ARID"/>
    <property type="match status" value="1"/>
</dbReference>
<evidence type="ECO:0000256" key="2">
    <source>
        <dbReference type="ARBA" id="ARBA00004141"/>
    </source>
</evidence>
<evidence type="ECO:0000256" key="4">
    <source>
        <dbReference type="ARBA" id="ARBA00022679"/>
    </source>
</evidence>
<dbReference type="OrthoDB" id="8062037at2759"/>
<dbReference type="GO" id="GO:0003677">
    <property type="term" value="F:DNA binding"/>
    <property type="evidence" value="ECO:0007669"/>
    <property type="project" value="InterPro"/>
</dbReference>
<evidence type="ECO:0000256" key="8">
    <source>
        <dbReference type="ARBA" id="ARBA00022786"/>
    </source>
</evidence>
<evidence type="ECO:0000256" key="13">
    <source>
        <dbReference type="SAM" id="MobiDB-lite"/>
    </source>
</evidence>
<dbReference type="GO" id="GO:0000325">
    <property type="term" value="C:plant-type vacuole"/>
    <property type="evidence" value="ECO:0007669"/>
    <property type="project" value="TreeGrafter"/>
</dbReference>
<evidence type="ECO:0000256" key="5">
    <source>
        <dbReference type="ARBA" id="ARBA00022692"/>
    </source>
</evidence>
<evidence type="ECO:0000256" key="3">
    <source>
        <dbReference type="ARBA" id="ARBA00012483"/>
    </source>
</evidence>
<evidence type="ECO:0000256" key="11">
    <source>
        <dbReference type="ARBA" id="ARBA00023136"/>
    </source>
</evidence>
<evidence type="ECO:0000256" key="7">
    <source>
        <dbReference type="ARBA" id="ARBA00022771"/>
    </source>
</evidence>
<accession>A0A1R3GRK7</accession>
<evidence type="ECO:0000256" key="10">
    <source>
        <dbReference type="ARBA" id="ARBA00022989"/>
    </source>
</evidence>
<evidence type="ECO:0000256" key="6">
    <source>
        <dbReference type="ARBA" id="ARBA00022723"/>
    </source>
</evidence>
<feature type="compositionally biased region" description="Low complexity" evidence="13">
    <location>
        <begin position="1"/>
        <end position="14"/>
    </location>
</feature>
<feature type="region of interest" description="Disordered" evidence="13">
    <location>
        <begin position="1"/>
        <end position="26"/>
    </location>
</feature>
<dbReference type="PANTHER" id="PTHR45977:SF11">
    <property type="entry name" value="E3 UBIQUITIN PROTEIN LIGASE RIE1"/>
    <property type="match status" value="1"/>
</dbReference>
<dbReference type="EC" id="2.3.2.27" evidence="3"/>
<feature type="transmembrane region" description="Helical" evidence="14">
    <location>
        <begin position="102"/>
        <end position="121"/>
    </location>
</feature>
<feature type="transmembrane region" description="Helical" evidence="14">
    <location>
        <begin position="205"/>
        <end position="225"/>
    </location>
</feature>
<dbReference type="CDD" id="cd16100">
    <property type="entry name" value="ARID"/>
    <property type="match status" value="1"/>
</dbReference>
<evidence type="ECO:0000256" key="12">
    <source>
        <dbReference type="ARBA" id="ARBA00023242"/>
    </source>
</evidence>
<keyword evidence="7" id="KW-0863">Zinc-finger</keyword>
<keyword evidence="9" id="KW-0862">Zinc</keyword>
<dbReference type="Gene3D" id="1.10.150.60">
    <property type="entry name" value="ARID DNA-binding domain"/>
    <property type="match status" value="1"/>
</dbReference>
<dbReference type="SMART" id="SM01014">
    <property type="entry name" value="ARID"/>
    <property type="match status" value="1"/>
</dbReference>
<keyword evidence="4" id="KW-0808">Transferase</keyword>
<dbReference type="GO" id="GO:0016020">
    <property type="term" value="C:membrane"/>
    <property type="evidence" value="ECO:0007669"/>
    <property type="project" value="UniProtKB-SubCell"/>
</dbReference>
<dbReference type="SMART" id="SM01189">
    <property type="entry name" value="ELM2"/>
    <property type="match status" value="1"/>
</dbReference>
<dbReference type="PROSITE" id="PS51011">
    <property type="entry name" value="ARID"/>
    <property type="match status" value="1"/>
</dbReference>
<dbReference type="SMART" id="SM00501">
    <property type="entry name" value="BRIGHT"/>
    <property type="match status" value="1"/>
</dbReference>
<dbReference type="SUPFAM" id="SSF46774">
    <property type="entry name" value="ARID-like"/>
    <property type="match status" value="1"/>
</dbReference>
<keyword evidence="11 14" id="KW-0472">Membrane</keyword>
<dbReference type="InterPro" id="IPR036431">
    <property type="entry name" value="ARID_dom_sf"/>
</dbReference>
<comment type="caution">
    <text evidence="16">The sequence shown here is derived from an EMBL/GenBank/DDBJ whole genome shotgun (WGS) entry which is preliminary data.</text>
</comment>
<dbReference type="InterPro" id="IPR001606">
    <property type="entry name" value="ARID_dom"/>
</dbReference>
<evidence type="ECO:0000256" key="14">
    <source>
        <dbReference type="SAM" id="Phobius"/>
    </source>
</evidence>
<feature type="domain" description="ARID" evidence="15">
    <location>
        <begin position="353"/>
        <end position="446"/>
    </location>
</feature>
<keyword evidence="10 14" id="KW-1133">Transmembrane helix</keyword>
<sequence length="725" mass="80940">MSTTSSSDTTAASDPHAPLLRPRQPDARPASLALLLGRATGRRGASMLVRETAARELEERRADWGYSKPVVALDMLWNTAFVAVSVAMLIWTVDERPNTPIRLWICGYALQCLVHVVLVWLEFRRRNSRRGSARDEERGAAGSGDYNDSEDEEDGIERSSFGLNQSSVTKRCESVNTMASFLWWIVGFYWVVSGGDILLQNAPRLYWLAVVFLAFDVFFAIFCVVLACLIGIALCCCLPCIIAILYAVAGQEGASEADLSILPKYRYQIINDGEKPCVGAGKMVPIETSSGYLANERILLPEDAVLNSNSMAGWSLTANGSSLDCAKTPKNLQHSWLLIEPSSEGSLSEYEHEKFRFSFNKILESFLKEICAQSWFWPLPPMLGDGKPMDLLKLFLVVREKGGYDVVSKSGLWDLVAKKSGMGTGLASPVKLVYVKYLVLLEKLLEGTINNKQSKSESSNNNHLMELGAELKGFLEDSVDDVVILESNDMKEEFSSLKSESSNSNHSMELGAELKGFLEDSVDDVVILESNDIKEKFSSLKRKRDSTWGMLNRFTEIGKVPCDPVIGSLPDMSRWKSFGAEREVALQDDHKYYQKMNQTKCGYNLRDRSSCSKKQQHDYSSGNHSDLEHCAVPIGPLFQAEVPKWVGLASESDSKWLGTRVWPLNKKELRNLVEVDRIGKGRQDSCGCPLQGSTECVKFHIAERRRKLKLELGSAFNKWKFDKMG</sequence>
<name>A0A1R3GRK7_COCAP</name>
<dbReference type="GO" id="GO:0061630">
    <property type="term" value="F:ubiquitin protein ligase activity"/>
    <property type="evidence" value="ECO:0007669"/>
    <property type="project" value="UniProtKB-EC"/>
</dbReference>
<reference evidence="16 17" key="1">
    <citation type="submission" date="2013-09" db="EMBL/GenBank/DDBJ databases">
        <title>Corchorus capsularis genome sequencing.</title>
        <authorList>
            <person name="Alam M."/>
            <person name="Haque M.S."/>
            <person name="Islam M.S."/>
            <person name="Emdad E.M."/>
            <person name="Islam M.M."/>
            <person name="Ahmed B."/>
            <person name="Halim A."/>
            <person name="Hossen Q.M.M."/>
            <person name="Hossain M.Z."/>
            <person name="Ahmed R."/>
            <person name="Khan M.M."/>
            <person name="Islam R."/>
            <person name="Rashid M.M."/>
            <person name="Khan S.A."/>
            <person name="Rahman M.S."/>
            <person name="Alam M."/>
        </authorList>
    </citation>
    <scope>NUCLEOTIDE SEQUENCE [LARGE SCALE GENOMIC DNA]</scope>
    <source>
        <strain evidence="17">cv. CVL-1</strain>
        <tissue evidence="16">Whole seedling</tissue>
    </source>
</reference>
<organism evidence="16 17">
    <name type="scientific">Corchorus capsularis</name>
    <name type="common">Jute</name>
    <dbReference type="NCBI Taxonomy" id="210143"/>
    <lineage>
        <taxon>Eukaryota</taxon>
        <taxon>Viridiplantae</taxon>
        <taxon>Streptophyta</taxon>
        <taxon>Embryophyta</taxon>
        <taxon>Tracheophyta</taxon>
        <taxon>Spermatophyta</taxon>
        <taxon>Magnoliopsida</taxon>
        <taxon>eudicotyledons</taxon>
        <taxon>Gunneridae</taxon>
        <taxon>Pentapetalae</taxon>
        <taxon>rosids</taxon>
        <taxon>malvids</taxon>
        <taxon>Malvales</taxon>
        <taxon>Malvaceae</taxon>
        <taxon>Grewioideae</taxon>
        <taxon>Apeibeae</taxon>
        <taxon>Corchorus</taxon>
    </lineage>
</organism>
<keyword evidence="8" id="KW-0833">Ubl conjugation pathway</keyword>
<evidence type="ECO:0000256" key="9">
    <source>
        <dbReference type="ARBA" id="ARBA00022833"/>
    </source>
</evidence>
<dbReference type="GO" id="GO:0006511">
    <property type="term" value="P:ubiquitin-dependent protein catabolic process"/>
    <property type="evidence" value="ECO:0007669"/>
    <property type="project" value="TreeGrafter"/>
</dbReference>
<evidence type="ECO:0000259" key="15">
    <source>
        <dbReference type="PROSITE" id="PS51011"/>
    </source>
</evidence>
<feature type="region of interest" description="Disordered" evidence="13">
    <location>
        <begin position="134"/>
        <end position="158"/>
    </location>
</feature>
<dbReference type="GO" id="GO:0016567">
    <property type="term" value="P:protein ubiquitination"/>
    <property type="evidence" value="ECO:0007669"/>
    <property type="project" value="TreeGrafter"/>
</dbReference>
<dbReference type="GO" id="GO:0008270">
    <property type="term" value="F:zinc ion binding"/>
    <property type="evidence" value="ECO:0007669"/>
    <property type="project" value="UniProtKB-KW"/>
</dbReference>
<keyword evidence="6" id="KW-0479">Metal-binding</keyword>
<dbReference type="Proteomes" id="UP000188268">
    <property type="component" value="Unassembled WGS sequence"/>
</dbReference>
<dbReference type="InterPro" id="IPR000949">
    <property type="entry name" value="ELM2_dom"/>
</dbReference>
<keyword evidence="5 14" id="KW-0812">Transmembrane</keyword>
<dbReference type="STRING" id="210143.A0A1R3GRK7"/>
<gene>
    <name evidence="16" type="ORF">CCACVL1_23945</name>
</gene>
<protein>
    <recommendedName>
        <fullName evidence="3">RING-type E3 ubiquitin transferase</fullName>
        <ecNumber evidence="3">2.3.2.27</ecNumber>
    </recommendedName>
</protein>
<dbReference type="PANTHER" id="PTHR45977">
    <property type="entry name" value="TARGET OF ERK KINASE MPK-1"/>
    <property type="match status" value="1"/>
</dbReference>
<evidence type="ECO:0000313" key="16">
    <source>
        <dbReference type="EMBL" id="OMO60686.1"/>
    </source>
</evidence>
<keyword evidence="12" id="KW-0539">Nucleus</keyword>
<evidence type="ECO:0000313" key="17">
    <source>
        <dbReference type="Proteomes" id="UP000188268"/>
    </source>
</evidence>
<proteinExistence type="predicted"/>
<dbReference type="EMBL" id="AWWV01013661">
    <property type="protein sequence ID" value="OMO60686.1"/>
    <property type="molecule type" value="Genomic_DNA"/>
</dbReference>